<accession>A0A6I8LHM8</accession>
<dbReference type="GO" id="GO:1990281">
    <property type="term" value="C:efflux pump complex"/>
    <property type="evidence" value="ECO:0007669"/>
    <property type="project" value="TreeGrafter"/>
</dbReference>
<keyword evidence="2" id="KW-0472">Membrane</keyword>
<dbReference type="GO" id="GO:0015562">
    <property type="term" value="F:efflux transmembrane transporter activity"/>
    <property type="evidence" value="ECO:0007669"/>
    <property type="project" value="TreeGrafter"/>
</dbReference>
<feature type="compositionally biased region" description="Acidic residues" evidence="1">
    <location>
        <begin position="69"/>
        <end position="85"/>
    </location>
</feature>
<dbReference type="EMBL" id="CABVGP010000001">
    <property type="protein sequence ID" value="VVJ15165.1"/>
    <property type="molecule type" value="Genomic_DNA"/>
</dbReference>
<dbReference type="Pfam" id="PF01471">
    <property type="entry name" value="PG_binding_1"/>
    <property type="match status" value="1"/>
</dbReference>
<name>A0A6I8LHM8_9PSEU</name>
<dbReference type="InterPro" id="IPR036365">
    <property type="entry name" value="PGBD-like_sf"/>
</dbReference>
<feature type="region of interest" description="Disordered" evidence="1">
    <location>
        <begin position="69"/>
        <end position="90"/>
    </location>
</feature>
<protein>
    <recommendedName>
        <fullName evidence="3">Peptidoglycan binding-like domain-containing protein</fullName>
    </recommendedName>
</protein>
<keyword evidence="2" id="KW-0812">Transmembrane</keyword>
<dbReference type="InterPro" id="IPR002477">
    <property type="entry name" value="Peptidoglycan-bd-like"/>
</dbReference>
<dbReference type="SUPFAM" id="SSF47090">
    <property type="entry name" value="PGBD-like"/>
    <property type="match status" value="1"/>
</dbReference>
<gene>
    <name evidence="4" type="ORF">AA23TX_00186</name>
</gene>
<feature type="transmembrane region" description="Helical" evidence="2">
    <location>
        <begin position="22"/>
        <end position="41"/>
    </location>
</feature>
<evidence type="ECO:0000313" key="5">
    <source>
        <dbReference type="Proteomes" id="UP000399805"/>
    </source>
</evidence>
<keyword evidence="2" id="KW-1133">Transmembrane helix</keyword>
<dbReference type="InterPro" id="IPR036366">
    <property type="entry name" value="PGBDSf"/>
</dbReference>
<dbReference type="AlphaFoldDB" id="A0A6I8LHM8"/>
<evidence type="ECO:0000259" key="3">
    <source>
        <dbReference type="Pfam" id="PF01471"/>
    </source>
</evidence>
<evidence type="ECO:0000313" key="4">
    <source>
        <dbReference type="EMBL" id="VVJ15165.1"/>
    </source>
</evidence>
<dbReference type="Gene3D" id="1.10.101.10">
    <property type="entry name" value="PGBD-like superfamily/PGBD"/>
    <property type="match status" value="1"/>
</dbReference>
<evidence type="ECO:0000256" key="2">
    <source>
        <dbReference type="SAM" id="Phobius"/>
    </source>
</evidence>
<reference evidence="4 5" key="1">
    <citation type="submission" date="2019-09" db="EMBL/GenBank/DDBJ databases">
        <authorList>
            <person name="Leyn A S."/>
        </authorList>
    </citation>
    <scope>NUCLEOTIDE SEQUENCE [LARGE SCALE GENOMIC DNA]</scope>
    <source>
        <strain evidence="4">AA231_1</strain>
    </source>
</reference>
<sequence length="369" mass="37856">MTVQDVSEVTHLKPRRRGRTRWFIAGAVLVVVLGTSSVVVLTQVSSATPGKETPPPSVETAEVVKTDLSEEEEADGTLGYGDEESVQGRKPGTITSLPAAGATITRCKPVYGVDAKPVPLFYGTLPFYRDLAAGADDGADVKQLEENLKACGFGGFGTPDKKFTSATAAALKKWQKSLGLEQTGAFGQGDVVLAAGEVRVSALAAKPGAPAQGEVLKTTGTVRSVQVKLDAAKQDLARQGAKASVTINGKTTQGTITDVGKSAVEGKDAAGQDDGKPKITVTVRLDDPAAGGTLDSAPATVRFTKDVHQGVLAVPVGALLALAEGGYAVEVDENGQRRLVAVQTGLFSGGKVEVTGTGLAAGMRVVTTS</sequence>
<evidence type="ECO:0000256" key="1">
    <source>
        <dbReference type="SAM" id="MobiDB-lite"/>
    </source>
</evidence>
<feature type="domain" description="Peptidoglycan binding-like" evidence="3">
    <location>
        <begin position="138"/>
        <end position="187"/>
    </location>
</feature>
<keyword evidence="5" id="KW-1185">Reference proteome</keyword>
<dbReference type="Gene3D" id="2.40.420.20">
    <property type="match status" value="1"/>
</dbReference>
<dbReference type="Proteomes" id="UP000399805">
    <property type="component" value="Unassembled WGS sequence"/>
</dbReference>
<proteinExistence type="predicted"/>
<dbReference type="PANTHER" id="PTHR30469">
    <property type="entry name" value="MULTIDRUG RESISTANCE PROTEIN MDTA"/>
    <property type="match status" value="1"/>
</dbReference>
<organism evidence="4 5">
    <name type="scientific">Amycolatopsis camponoti</name>
    <dbReference type="NCBI Taxonomy" id="2606593"/>
    <lineage>
        <taxon>Bacteria</taxon>
        <taxon>Bacillati</taxon>
        <taxon>Actinomycetota</taxon>
        <taxon>Actinomycetes</taxon>
        <taxon>Pseudonocardiales</taxon>
        <taxon>Pseudonocardiaceae</taxon>
        <taxon>Amycolatopsis</taxon>
    </lineage>
</organism>